<dbReference type="SUPFAM" id="SSF52540">
    <property type="entry name" value="P-loop containing nucleoside triphosphate hydrolases"/>
    <property type="match status" value="1"/>
</dbReference>
<evidence type="ECO:0000313" key="2">
    <source>
        <dbReference type="Proteomes" id="UP000799118"/>
    </source>
</evidence>
<reference evidence="1" key="1">
    <citation type="journal article" date="2019" name="Environ. Microbiol.">
        <title>Fungal ecological strategies reflected in gene transcription - a case study of two litter decomposers.</title>
        <authorList>
            <person name="Barbi F."/>
            <person name="Kohler A."/>
            <person name="Barry K."/>
            <person name="Baskaran P."/>
            <person name="Daum C."/>
            <person name="Fauchery L."/>
            <person name="Ihrmark K."/>
            <person name="Kuo A."/>
            <person name="LaButti K."/>
            <person name="Lipzen A."/>
            <person name="Morin E."/>
            <person name="Grigoriev I.V."/>
            <person name="Henrissat B."/>
            <person name="Lindahl B."/>
            <person name="Martin F."/>
        </authorList>
    </citation>
    <scope>NUCLEOTIDE SEQUENCE</scope>
    <source>
        <strain evidence="1">JB14</strain>
    </source>
</reference>
<sequence length="399" mass="44511">MIFAGDFAQLPPIGGESVSLYSRRKIEDVKTYSGHCAVIGKSLWHHVTYVVILHKNMRNTGESDMDVAFHQALENMRYKACTGDDIRFLNTLVSSKMPHRPYVGYEPWRNAPIIVGENKYKDKINRLGCIRFASDTQQELTVFFSDDTISPEAEKKKDSKSKNSKTSTINTISKDLQEVLWDLPPCAHDLHAPPALSLCRGMPVIILYNVATEMLITKGQCAMVYAWHEGKGAFGQHVLDVLFVLLDNPPTSEHIKGLPCNVVPLIRLKTKAQVQLPDDTMLWITRNQVDVLPGFSMTAHASQGQSLSPNAMYLNTLSNDHAIYTALSGSQSADKTVILQGFDSSKLTHGASGQLHREYREIEILNDITQLCFEGKLPAEVSGSTRNVLIESFFGMERL</sequence>
<gene>
    <name evidence="1" type="ORF">BT96DRAFT_1099272</name>
</gene>
<dbReference type="InterPro" id="IPR027417">
    <property type="entry name" value="P-loop_NTPase"/>
</dbReference>
<dbReference type="EMBL" id="ML770177">
    <property type="protein sequence ID" value="KAE9384287.1"/>
    <property type="molecule type" value="Genomic_DNA"/>
</dbReference>
<protein>
    <recommendedName>
        <fullName evidence="3">DNA helicase</fullName>
    </recommendedName>
</protein>
<keyword evidence="2" id="KW-1185">Reference proteome</keyword>
<dbReference type="AlphaFoldDB" id="A0A6A4GFX3"/>
<evidence type="ECO:0008006" key="3">
    <source>
        <dbReference type="Google" id="ProtNLM"/>
    </source>
</evidence>
<proteinExistence type="predicted"/>
<name>A0A6A4GFX3_9AGAR</name>
<dbReference type="OrthoDB" id="3247165at2759"/>
<dbReference type="Proteomes" id="UP000799118">
    <property type="component" value="Unassembled WGS sequence"/>
</dbReference>
<organism evidence="1 2">
    <name type="scientific">Gymnopus androsaceus JB14</name>
    <dbReference type="NCBI Taxonomy" id="1447944"/>
    <lineage>
        <taxon>Eukaryota</taxon>
        <taxon>Fungi</taxon>
        <taxon>Dikarya</taxon>
        <taxon>Basidiomycota</taxon>
        <taxon>Agaricomycotina</taxon>
        <taxon>Agaricomycetes</taxon>
        <taxon>Agaricomycetidae</taxon>
        <taxon>Agaricales</taxon>
        <taxon>Marasmiineae</taxon>
        <taxon>Omphalotaceae</taxon>
        <taxon>Gymnopus</taxon>
    </lineage>
</organism>
<accession>A0A6A4GFX3</accession>
<evidence type="ECO:0000313" key="1">
    <source>
        <dbReference type="EMBL" id="KAE9384287.1"/>
    </source>
</evidence>